<dbReference type="PANTHER" id="PTHR11017:SF259">
    <property type="entry name" value="ADP-RIBOSYL CYCLASE_CYCLIC ADP-RIBOSE HYDROLASE"/>
    <property type="match status" value="1"/>
</dbReference>
<dbReference type="EMBL" id="JBGMDY010000001">
    <property type="protein sequence ID" value="KAL2347734.1"/>
    <property type="molecule type" value="Genomic_DNA"/>
</dbReference>
<dbReference type="InterPro" id="IPR027417">
    <property type="entry name" value="P-loop_NTPase"/>
</dbReference>
<dbReference type="Gene3D" id="3.40.50.300">
    <property type="entry name" value="P-loop containing nucleotide triphosphate hydrolases"/>
    <property type="match status" value="1"/>
</dbReference>
<evidence type="ECO:0000256" key="2">
    <source>
        <dbReference type="ARBA" id="ARBA00022737"/>
    </source>
</evidence>
<dbReference type="InterPro" id="IPR036390">
    <property type="entry name" value="WH_DNA-bd_sf"/>
</dbReference>
<dbReference type="Gene3D" id="1.10.8.430">
    <property type="entry name" value="Helical domain of apoptotic protease-activating factors"/>
    <property type="match status" value="1"/>
</dbReference>
<dbReference type="PANTHER" id="PTHR11017">
    <property type="entry name" value="LEUCINE-RICH REPEAT-CONTAINING PROTEIN"/>
    <property type="match status" value="1"/>
</dbReference>
<dbReference type="InterPro" id="IPR042197">
    <property type="entry name" value="Apaf_helical"/>
</dbReference>
<sequence>MHSRVRQLEELLNLGANEVVEAVGICGMGGVGNTTIATVLLDKISPQYDSCCFIDDVSKLCGNFSVTDVQKELLRQALNPGNVEITNFSYGKMLVRTRLRHLKTLIVLDNVDRDEQLEKLALRPNYLGAGSRIVIISRDSHILRNYGVNKIFSVKLLSENKALQLFCRKAFKSDDIKKDYQQLTSEVLVYAKKLPLAVKVLGSFLFDRDIYEWRSALARLKENPHEDIMNVLRVSFDGLEKMEKEMFLDIACFSTYYTYKSWKRMMELLNYRGFFPEIGIKVLIEKSLVSYKGFGIEMHDLLQELGKSIVREKSPKESNKWSRLWDYKHLRKVMIKNEEATNLEAIVIYPCPQEFLDITMTVDAL</sequence>
<dbReference type="Proteomes" id="UP001603857">
    <property type="component" value="Unassembled WGS sequence"/>
</dbReference>
<organism evidence="5 6">
    <name type="scientific">Flemingia macrophylla</name>
    <dbReference type="NCBI Taxonomy" id="520843"/>
    <lineage>
        <taxon>Eukaryota</taxon>
        <taxon>Viridiplantae</taxon>
        <taxon>Streptophyta</taxon>
        <taxon>Embryophyta</taxon>
        <taxon>Tracheophyta</taxon>
        <taxon>Spermatophyta</taxon>
        <taxon>Magnoliopsida</taxon>
        <taxon>eudicotyledons</taxon>
        <taxon>Gunneridae</taxon>
        <taxon>Pentapetalae</taxon>
        <taxon>rosids</taxon>
        <taxon>fabids</taxon>
        <taxon>Fabales</taxon>
        <taxon>Fabaceae</taxon>
        <taxon>Papilionoideae</taxon>
        <taxon>50 kb inversion clade</taxon>
        <taxon>NPAAA clade</taxon>
        <taxon>indigoferoid/millettioid clade</taxon>
        <taxon>Phaseoleae</taxon>
        <taxon>Flemingia</taxon>
    </lineage>
</organism>
<dbReference type="InterPro" id="IPR044974">
    <property type="entry name" value="Disease_R_plants"/>
</dbReference>
<dbReference type="PRINTS" id="PR00364">
    <property type="entry name" value="DISEASERSIST"/>
</dbReference>
<dbReference type="InterPro" id="IPR058192">
    <property type="entry name" value="WHD_ROQ1-like"/>
</dbReference>
<evidence type="ECO:0000313" key="5">
    <source>
        <dbReference type="EMBL" id="KAL2347734.1"/>
    </source>
</evidence>
<feature type="domain" description="NB-ARC" evidence="3">
    <location>
        <begin position="16"/>
        <end position="174"/>
    </location>
</feature>
<evidence type="ECO:0000313" key="6">
    <source>
        <dbReference type="Proteomes" id="UP001603857"/>
    </source>
</evidence>
<name>A0ABD1NHZ1_9FABA</name>
<accession>A0ABD1NHZ1</accession>
<keyword evidence="1" id="KW-0433">Leucine-rich repeat</keyword>
<proteinExistence type="predicted"/>
<reference evidence="5 6" key="1">
    <citation type="submission" date="2024-08" db="EMBL/GenBank/DDBJ databases">
        <title>Insights into the chromosomal genome structure of Flemingia macrophylla.</title>
        <authorList>
            <person name="Ding Y."/>
            <person name="Zhao Y."/>
            <person name="Bi W."/>
            <person name="Wu M."/>
            <person name="Zhao G."/>
            <person name="Gong Y."/>
            <person name="Li W."/>
            <person name="Zhang P."/>
        </authorList>
    </citation>
    <scope>NUCLEOTIDE SEQUENCE [LARGE SCALE GENOMIC DNA]</scope>
    <source>
        <strain evidence="5">DYQJB</strain>
        <tissue evidence="5">Leaf</tissue>
    </source>
</reference>
<protein>
    <recommendedName>
        <fullName evidence="7">TMV resistance protein N</fullName>
    </recommendedName>
</protein>
<dbReference type="Pfam" id="PF23282">
    <property type="entry name" value="WHD_ROQ1"/>
    <property type="match status" value="1"/>
</dbReference>
<dbReference type="Pfam" id="PF00931">
    <property type="entry name" value="NB-ARC"/>
    <property type="match status" value="1"/>
</dbReference>
<evidence type="ECO:0000256" key="1">
    <source>
        <dbReference type="ARBA" id="ARBA00022614"/>
    </source>
</evidence>
<evidence type="ECO:0000259" key="4">
    <source>
        <dbReference type="Pfam" id="PF23282"/>
    </source>
</evidence>
<dbReference type="SUPFAM" id="SSF46785">
    <property type="entry name" value="Winged helix' DNA-binding domain"/>
    <property type="match status" value="1"/>
</dbReference>
<dbReference type="InterPro" id="IPR002182">
    <property type="entry name" value="NB-ARC"/>
</dbReference>
<evidence type="ECO:0008006" key="7">
    <source>
        <dbReference type="Google" id="ProtNLM"/>
    </source>
</evidence>
<gene>
    <name evidence="5" type="ORF">Fmac_001734</name>
</gene>
<evidence type="ECO:0000259" key="3">
    <source>
        <dbReference type="Pfam" id="PF00931"/>
    </source>
</evidence>
<comment type="caution">
    <text evidence="5">The sequence shown here is derived from an EMBL/GenBank/DDBJ whole genome shotgun (WGS) entry which is preliminary data.</text>
</comment>
<keyword evidence="6" id="KW-1185">Reference proteome</keyword>
<dbReference type="FunFam" id="1.10.8.430:FF:000002">
    <property type="entry name" value="Disease resistance protein (TIR-NBS-LRR class)"/>
    <property type="match status" value="1"/>
</dbReference>
<dbReference type="AlphaFoldDB" id="A0ABD1NHZ1"/>
<feature type="domain" description="Disease resistance protein Roq1-like winged-helix" evidence="4">
    <location>
        <begin position="241"/>
        <end position="314"/>
    </location>
</feature>
<keyword evidence="2" id="KW-0677">Repeat</keyword>
<dbReference type="SUPFAM" id="SSF52540">
    <property type="entry name" value="P-loop containing nucleoside triphosphate hydrolases"/>
    <property type="match status" value="1"/>
</dbReference>